<keyword evidence="4" id="KW-1185">Reference proteome</keyword>
<feature type="coiled-coil region" evidence="1">
    <location>
        <begin position="239"/>
        <end position="266"/>
    </location>
</feature>
<name>A0ABQ9IVR5_9CUCU</name>
<keyword evidence="1" id="KW-0175">Coiled coil</keyword>
<dbReference type="EMBL" id="JAPWTJ010002225">
    <property type="protein sequence ID" value="KAJ8967217.1"/>
    <property type="molecule type" value="Genomic_DNA"/>
</dbReference>
<comment type="caution">
    <text evidence="3">The sequence shown here is derived from an EMBL/GenBank/DDBJ whole genome shotgun (WGS) entry which is preliminary data.</text>
</comment>
<accession>A0ABQ9IVR5</accession>
<evidence type="ECO:0000256" key="1">
    <source>
        <dbReference type="SAM" id="Coils"/>
    </source>
</evidence>
<protein>
    <recommendedName>
        <fullName evidence="2">Phospholipase A2-like domain-containing protein</fullName>
    </recommendedName>
</protein>
<dbReference type="Gene3D" id="1.20.90.10">
    <property type="entry name" value="Phospholipase A2 domain"/>
    <property type="match status" value="1"/>
</dbReference>
<evidence type="ECO:0000259" key="2">
    <source>
        <dbReference type="Pfam" id="PF08398"/>
    </source>
</evidence>
<evidence type="ECO:0000313" key="4">
    <source>
        <dbReference type="Proteomes" id="UP001162164"/>
    </source>
</evidence>
<dbReference type="Pfam" id="PF08398">
    <property type="entry name" value="Phospholip_A2_4"/>
    <property type="match status" value="1"/>
</dbReference>
<proteinExistence type="predicted"/>
<gene>
    <name evidence="3" type="ORF">NQ317_001326</name>
</gene>
<organism evidence="3 4">
    <name type="scientific">Molorchus minor</name>
    <dbReference type="NCBI Taxonomy" id="1323400"/>
    <lineage>
        <taxon>Eukaryota</taxon>
        <taxon>Metazoa</taxon>
        <taxon>Ecdysozoa</taxon>
        <taxon>Arthropoda</taxon>
        <taxon>Hexapoda</taxon>
        <taxon>Insecta</taxon>
        <taxon>Pterygota</taxon>
        <taxon>Neoptera</taxon>
        <taxon>Endopterygota</taxon>
        <taxon>Coleoptera</taxon>
        <taxon>Polyphaga</taxon>
        <taxon>Cucujiformia</taxon>
        <taxon>Chrysomeloidea</taxon>
        <taxon>Cerambycidae</taxon>
        <taxon>Lamiinae</taxon>
        <taxon>Monochamini</taxon>
        <taxon>Molorchus</taxon>
    </lineage>
</organism>
<reference evidence="3" key="1">
    <citation type="journal article" date="2023" name="Insect Mol. Biol.">
        <title>Genome sequencing provides insights into the evolution of gene families encoding plant cell wall-degrading enzymes in longhorned beetles.</title>
        <authorList>
            <person name="Shin N.R."/>
            <person name="Okamura Y."/>
            <person name="Kirsch R."/>
            <person name="Pauchet Y."/>
        </authorList>
    </citation>
    <scope>NUCLEOTIDE SEQUENCE</scope>
    <source>
        <strain evidence="3">MMC_N1</strain>
    </source>
</reference>
<dbReference type="InterPro" id="IPR013607">
    <property type="entry name" value="Phospholipase_A2-like"/>
</dbReference>
<dbReference type="InterPro" id="IPR036444">
    <property type="entry name" value="PLipase_A2_dom_sf"/>
</dbReference>
<sequence length="296" mass="32799">MPTFNRKSLHRENNKRLKRGRGIVNTLINKLPFELHLPGGYQYCGPGTKLQKRLARGDPGINKLDKACKQHDIAYSQSDLAARHKADYQLEQTAWERVKSKDAGIGEKAAAWLVTNIMKGKQKLGMGCRNHPKSKTTPLKKKKKQSRIKRIAFGSGIVNKVRQTLRKLKHKSATPKDIQKVTHVALQAARRYLKDAGGKRKIRTPRIIPIPKVGGILPLIPIFAGLSALGGLAGGAAGIAKVVNEIKSTKEQLTEANRHNKNMEAIALGKRGSGVYLKPYREGLGLYLNPQKSKNY</sequence>
<dbReference type="Proteomes" id="UP001162164">
    <property type="component" value="Unassembled WGS sequence"/>
</dbReference>
<feature type="domain" description="Phospholipase A2-like" evidence="2">
    <location>
        <begin position="34"/>
        <end position="92"/>
    </location>
</feature>
<evidence type="ECO:0000313" key="3">
    <source>
        <dbReference type="EMBL" id="KAJ8967217.1"/>
    </source>
</evidence>